<keyword evidence="1" id="KW-0732">Signal</keyword>
<gene>
    <name evidence="2" type="ORF">FW778_05520</name>
</gene>
<protein>
    <recommendedName>
        <fullName evidence="4">FHA domain-containing protein</fullName>
    </recommendedName>
</protein>
<name>A0A5J5INJ3_9BACT</name>
<comment type="caution">
    <text evidence="2">The sequence shown here is derived from an EMBL/GenBank/DDBJ whole genome shotgun (WGS) entry which is preliminary data.</text>
</comment>
<dbReference type="RefSeq" id="WP_150413604.1">
    <property type="nucleotide sequence ID" value="NZ_VYQF01000001.1"/>
</dbReference>
<dbReference type="PROSITE" id="PS51257">
    <property type="entry name" value="PROKAR_LIPOPROTEIN"/>
    <property type="match status" value="1"/>
</dbReference>
<dbReference type="EMBL" id="VYQF01000001">
    <property type="protein sequence ID" value="KAA9041484.1"/>
    <property type="molecule type" value="Genomic_DNA"/>
</dbReference>
<accession>A0A5J5INJ3</accession>
<proteinExistence type="predicted"/>
<dbReference type="AlphaFoldDB" id="A0A5J5INJ3"/>
<evidence type="ECO:0000313" key="2">
    <source>
        <dbReference type="EMBL" id="KAA9041484.1"/>
    </source>
</evidence>
<dbReference type="Proteomes" id="UP000326903">
    <property type="component" value="Unassembled WGS sequence"/>
</dbReference>
<evidence type="ECO:0008006" key="4">
    <source>
        <dbReference type="Google" id="ProtNLM"/>
    </source>
</evidence>
<keyword evidence="3" id="KW-1185">Reference proteome</keyword>
<evidence type="ECO:0000256" key="1">
    <source>
        <dbReference type="SAM" id="SignalP"/>
    </source>
</evidence>
<sequence>MKKLILLLAVFSFIAFSCGSDAKKASTEKEVYEKTKESLKEKEEKSPQNFLFVDGHDKRNLFGQTVIKGSLTNKATIAVFKDVVINLSFYSKTHALLETDKETVFEVLHPGESKNFKTKYFAPKGTDSVALAVLGAKVVKE</sequence>
<feature type="chain" id="PRO_5023916947" description="FHA domain-containing protein" evidence="1">
    <location>
        <begin position="23"/>
        <end position="141"/>
    </location>
</feature>
<feature type="signal peptide" evidence="1">
    <location>
        <begin position="1"/>
        <end position="22"/>
    </location>
</feature>
<organism evidence="2 3">
    <name type="scientific">Ginsengibacter hankyongi</name>
    <dbReference type="NCBI Taxonomy" id="2607284"/>
    <lineage>
        <taxon>Bacteria</taxon>
        <taxon>Pseudomonadati</taxon>
        <taxon>Bacteroidota</taxon>
        <taxon>Chitinophagia</taxon>
        <taxon>Chitinophagales</taxon>
        <taxon>Chitinophagaceae</taxon>
        <taxon>Ginsengibacter</taxon>
    </lineage>
</organism>
<reference evidence="2 3" key="1">
    <citation type="submission" date="2019-09" db="EMBL/GenBank/DDBJ databases">
        <title>Draft genome sequence of Ginsengibacter sp. BR5-29.</title>
        <authorList>
            <person name="Im W.-T."/>
        </authorList>
    </citation>
    <scope>NUCLEOTIDE SEQUENCE [LARGE SCALE GENOMIC DNA]</scope>
    <source>
        <strain evidence="2 3">BR5-29</strain>
    </source>
</reference>
<evidence type="ECO:0000313" key="3">
    <source>
        <dbReference type="Proteomes" id="UP000326903"/>
    </source>
</evidence>